<evidence type="ECO:0000256" key="1">
    <source>
        <dbReference type="ARBA" id="ARBA00004141"/>
    </source>
</evidence>
<evidence type="ECO:0000256" key="4">
    <source>
        <dbReference type="ARBA" id="ARBA00023136"/>
    </source>
</evidence>
<dbReference type="RefSeq" id="WP_110129606.1">
    <property type="nucleotide sequence ID" value="NZ_QHJQ01000001.1"/>
</dbReference>
<feature type="transmembrane region" description="Helical" evidence="6">
    <location>
        <begin position="245"/>
        <end position="263"/>
    </location>
</feature>
<reference evidence="8 9" key="1">
    <citation type="submission" date="2018-05" db="EMBL/GenBank/DDBJ databases">
        <title>Coraliomargarita sinensis sp. nov., isolated from a marine solar saltern.</title>
        <authorList>
            <person name="Zhou L.Y."/>
        </authorList>
    </citation>
    <scope>NUCLEOTIDE SEQUENCE [LARGE SCALE GENOMIC DNA]</scope>
    <source>
        <strain evidence="8 9">WN38</strain>
    </source>
</reference>
<comment type="caution">
    <text evidence="8">The sequence shown here is derived from an EMBL/GenBank/DDBJ whole genome shotgun (WGS) entry which is preliminary data.</text>
</comment>
<feature type="transmembrane region" description="Helical" evidence="6">
    <location>
        <begin position="405"/>
        <end position="429"/>
    </location>
</feature>
<dbReference type="Proteomes" id="UP000247099">
    <property type="component" value="Unassembled WGS sequence"/>
</dbReference>
<evidence type="ECO:0000259" key="7">
    <source>
        <dbReference type="Pfam" id="PF04932"/>
    </source>
</evidence>
<evidence type="ECO:0000256" key="2">
    <source>
        <dbReference type="ARBA" id="ARBA00022692"/>
    </source>
</evidence>
<keyword evidence="2 6" id="KW-0812">Transmembrane</keyword>
<feature type="transmembrane region" description="Helical" evidence="6">
    <location>
        <begin position="72"/>
        <end position="89"/>
    </location>
</feature>
<dbReference type="Pfam" id="PF04932">
    <property type="entry name" value="Wzy_C"/>
    <property type="match status" value="1"/>
</dbReference>
<keyword evidence="9" id="KW-1185">Reference proteome</keyword>
<dbReference type="InterPro" id="IPR011990">
    <property type="entry name" value="TPR-like_helical_dom_sf"/>
</dbReference>
<evidence type="ECO:0000256" key="3">
    <source>
        <dbReference type="ARBA" id="ARBA00022989"/>
    </source>
</evidence>
<feature type="transmembrane region" description="Helical" evidence="6">
    <location>
        <begin position="493"/>
        <end position="512"/>
    </location>
</feature>
<dbReference type="InterPro" id="IPR007016">
    <property type="entry name" value="O-antigen_ligase-rel_domated"/>
</dbReference>
<dbReference type="Gene3D" id="1.25.40.10">
    <property type="entry name" value="Tetratricopeptide repeat domain"/>
    <property type="match status" value="1"/>
</dbReference>
<keyword evidence="4 6" id="KW-0472">Membrane</keyword>
<evidence type="ECO:0000313" key="9">
    <source>
        <dbReference type="Proteomes" id="UP000247099"/>
    </source>
</evidence>
<accession>A0A317ZMV9</accession>
<feature type="transmembrane region" description="Helical" evidence="6">
    <location>
        <begin position="200"/>
        <end position="219"/>
    </location>
</feature>
<dbReference type="EMBL" id="QHJQ01000001">
    <property type="protein sequence ID" value="PXA05527.1"/>
    <property type="molecule type" value="Genomic_DNA"/>
</dbReference>
<dbReference type="AlphaFoldDB" id="A0A317ZMV9"/>
<name>A0A317ZMV9_9BACT</name>
<proteinExistence type="predicted"/>
<feature type="transmembrane region" description="Helical" evidence="6">
    <location>
        <begin position="465"/>
        <end position="481"/>
    </location>
</feature>
<feature type="transmembrane region" description="Helical" evidence="6">
    <location>
        <begin position="95"/>
        <end position="113"/>
    </location>
</feature>
<keyword evidence="3 6" id="KW-1133">Transmembrane helix</keyword>
<feature type="transmembrane region" description="Helical" evidence="6">
    <location>
        <begin position="317"/>
        <end position="334"/>
    </location>
</feature>
<feature type="domain" description="O-antigen ligase-related" evidence="7">
    <location>
        <begin position="277"/>
        <end position="421"/>
    </location>
</feature>
<feature type="transmembrane region" description="Helical" evidence="6">
    <location>
        <begin position="294"/>
        <end position="310"/>
    </location>
</feature>
<protein>
    <recommendedName>
        <fullName evidence="7">O-antigen ligase-related domain-containing protein</fullName>
    </recommendedName>
</protein>
<evidence type="ECO:0000256" key="6">
    <source>
        <dbReference type="SAM" id="Phobius"/>
    </source>
</evidence>
<dbReference type="InParanoid" id="A0A317ZMV9"/>
<feature type="compositionally biased region" description="Basic residues" evidence="5">
    <location>
        <begin position="7"/>
        <end position="21"/>
    </location>
</feature>
<feature type="transmembrane region" description="Helical" evidence="6">
    <location>
        <begin position="270"/>
        <end position="288"/>
    </location>
</feature>
<gene>
    <name evidence="8" type="ORF">DDZ13_01250</name>
</gene>
<feature type="transmembrane region" description="Helical" evidence="6">
    <location>
        <begin position="169"/>
        <end position="188"/>
    </location>
</feature>
<dbReference type="GO" id="GO:0016020">
    <property type="term" value="C:membrane"/>
    <property type="evidence" value="ECO:0007669"/>
    <property type="project" value="UniProtKB-SubCell"/>
</dbReference>
<dbReference type="InterPro" id="IPR051533">
    <property type="entry name" value="WaaL-like"/>
</dbReference>
<sequence>MEGDPWKKKRRRSKQKRHRSHSPGGRKGQANISGEYAKRHSRKDVAPTSSFASIQPSSAPITVEVKKEPPPVWLGYLLGLAGVTLLILLGGGHNVYALALSLLLPGVALLAHPPQQSPGLWLDRAAIAFLAFLLLAFVPSFYWPEAEWRSAARDIFQIELPASLSVQPWGSFEAWVSALAGFAWFYAASSWKINHQGRRSFYLVLSLVLGLLSLVVLWGNMSGAKYPSAEDSTVFSFFPNRNQTANFLAVGGVVAFGYAMCALRSRRLTPILGVIVSGLCFLALVWGISRAGVLLFFTGIVLGYVLQLACGRIPRGIKLGFPLFLLAFSVFIVSNSRTTERIVDFAASAEGWSEEFRVLMAKDTWAMIKSAPLAGHGLGSFPAVFPQYRELSANHQRAVHPESDVLWLTAETGLLGSALFLGFLVAYLIRCRGLSHGPSGGYRIVAMAALFVFLLHSFVDVSGHRPGTVYFAILIAALALPHDKAQLRAYRPLFWRACGAFLVLVGLMWGLGGVTGLPLHSSIAVERKESRIEESIELGDYTNGLDHVDKWIGQRPLDWRAYFQRATLTLSESGARARAAADFRRARFVEPNIGVVALEEGYAWLDYDPERTIAAWRELFSREFENRDSVFRRILNTAERNQKLLDGLARLSDLYPEFRVYFLNFQSGDFLMQELARDLKNDPRLSLYTREQRTSILKNWIRRGDREAAKEFLQENASGLNQSWWLWSLLHKEQAKFESAVQYIRGALNPPELPEVKVKGVPLERLKREFSVVPGDVMKGTALLHVYIAEGNFQKVREVAQTMISAQREVPLYVLYWHAESYFHLEDYIETWYAYERYLKKLWDEDE</sequence>
<feature type="region of interest" description="Disordered" evidence="5">
    <location>
        <begin position="1"/>
        <end position="51"/>
    </location>
</feature>
<dbReference type="PANTHER" id="PTHR37422:SF13">
    <property type="entry name" value="LIPOPOLYSACCHARIDE BIOSYNTHESIS PROTEIN PA4999-RELATED"/>
    <property type="match status" value="1"/>
</dbReference>
<evidence type="ECO:0000313" key="8">
    <source>
        <dbReference type="EMBL" id="PXA05527.1"/>
    </source>
</evidence>
<comment type="subcellular location">
    <subcellularLocation>
        <location evidence="1">Membrane</location>
        <topology evidence="1">Multi-pass membrane protein</topology>
    </subcellularLocation>
</comment>
<feature type="transmembrane region" description="Helical" evidence="6">
    <location>
        <begin position="125"/>
        <end position="143"/>
    </location>
</feature>
<evidence type="ECO:0000256" key="5">
    <source>
        <dbReference type="SAM" id="MobiDB-lite"/>
    </source>
</evidence>
<feature type="transmembrane region" description="Helical" evidence="6">
    <location>
        <begin position="441"/>
        <end position="459"/>
    </location>
</feature>
<organism evidence="8 9">
    <name type="scientific">Coraliomargarita sinensis</name>
    <dbReference type="NCBI Taxonomy" id="2174842"/>
    <lineage>
        <taxon>Bacteria</taxon>
        <taxon>Pseudomonadati</taxon>
        <taxon>Verrucomicrobiota</taxon>
        <taxon>Opitutia</taxon>
        <taxon>Puniceicoccales</taxon>
        <taxon>Coraliomargaritaceae</taxon>
        <taxon>Coraliomargarita</taxon>
    </lineage>
</organism>
<dbReference type="PANTHER" id="PTHR37422">
    <property type="entry name" value="TEICHURONIC ACID BIOSYNTHESIS PROTEIN TUAE"/>
    <property type="match status" value="1"/>
</dbReference>